<evidence type="ECO:0000256" key="3">
    <source>
        <dbReference type="ARBA" id="ARBA00023163"/>
    </source>
</evidence>
<keyword evidence="1" id="KW-0805">Transcription regulation</keyword>
<evidence type="ECO:0000313" key="5">
    <source>
        <dbReference type="EMBL" id="PWC15747.1"/>
    </source>
</evidence>
<protein>
    <submittedName>
        <fullName evidence="5">LacI family transcriptional regulator</fullName>
    </submittedName>
</protein>
<dbReference type="AlphaFoldDB" id="A0A2U1U287"/>
<dbReference type="SUPFAM" id="SSF47413">
    <property type="entry name" value="lambda repressor-like DNA-binding domains"/>
    <property type="match status" value="1"/>
</dbReference>
<organism evidence="5 6">
    <name type="scientific">Brenneria roseae subsp. americana</name>
    <dbReference type="NCBI Taxonomy" id="1508507"/>
    <lineage>
        <taxon>Bacteria</taxon>
        <taxon>Pseudomonadati</taxon>
        <taxon>Pseudomonadota</taxon>
        <taxon>Gammaproteobacteria</taxon>
        <taxon>Enterobacterales</taxon>
        <taxon>Pectobacteriaceae</taxon>
        <taxon>Brenneria</taxon>
    </lineage>
</organism>
<accession>A0A2U1U287</accession>
<dbReference type="SUPFAM" id="SSF53822">
    <property type="entry name" value="Periplasmic binding protein-like I"/>
    <property type="match status" value="1"/>
</dbReference>
<keyword evidence="2" id="KW-0238">DNA-binding</keyword>
<dbReference type="Gene3D" id="3.40.50.2300">
    <property type="match status" value="2"/>
</dbReference>
<feature type="domain" description="HTH lacI-type" evidence="4">
    <location>
        <begin position="5"/>
        <end position="48"/>
    </location>
</feature>
<comment type="caution">
    <text evidence="5">The sequence shown here is derived from an EMBL/GenBank/DDBJ whole genome shotgun (WGS) entry which is preliminary data.</text>
</comment>
<dbReference type="GO" id="GO:0003700">
    <property type="term" value="F:DNA-binding transcription factor activity"/>
    <property type="evidence" value="ECO:0007669"/>
    <property type="project" value="TreeGrafter"/>
</dbReference>
<dbReference type="PROSITE" id="PS50932">
    <property type="entry name" value="HTH_LACI_2"/>
    <property type="match status" value="1"/>
</dbReference>
<sequence length="340" mass="37404">MTKRIRIRDIAAEAGVSAGAVSRALKGQPGLKDETRERILGIAQQQGYDFTRLRNDKVRRVLFLLHRQHNISSALSFYSPLLLGVENACREAGIALSFLALGPTDPVEQQVRLHNPDALLCAGFFEPELLAVLQHMQLPLALVDLWSPHLPCVNPDNFQGGYLATRHLIAQGRTRIAFLASSLAHYSIRLREKGYRQALFDAKRLTPPEYEAIAPPLLDIEASLTQAVEELLDLPQPPDAIFAYNDSAALIAMRVCQQRGLTIPQDMAIVGFDDIETAAMAHPPLTTIAINKAVLGQQALQLLINPTGENQQRLLAVELVPRESAGETLIPRETLTPVSD</sequence>
<name>A0A2U1U287_9GAMM</name>
<evidence type="ECO:0000313" key="6">
    <source>
        <dbReference type="Proteomes" id="UP000245138"/>
    </source>
</evidence>
<dbReference type="InterPro" id="IPR046335">
    <property type="entry name" value="LacI/GalR-like_sensor"/>
</dbReference>
<dbReference type="PROSITE" id="PS00356">
    <property type="entry name" value="HTH_LACI_1"/>
    <property type="match status" value="1"/>
</dbReference>
<dbReference type="OrthoDB" id="9798934at2"/>
<dbReference type="EMBL" id="QDKJ01000001">
    <property type="protein sequence ID" value="PWC15747.1"/>
    <property type="molecule type" value="Genomic_DNA"/>
</dbReference>
<evidence type="ECO:0000259" key="4">
    <source>
        <dbReference type="PROSITE" id="PS50932"/>
    </source>
</evidence>
<keyword evidence="6" id="KW-1185">Reference proteome</keyword>
<evidence type="ECO:0000256" key="1">
    <source>
        <dbReference type="ARBA" id="ARBA00023015"/>
    </source>
</evidence>
<dbReference type="RefSeq" id="WP_109052510.1">
    <property type="nucleotide sequence ID" value="NZ_QDKJ01000001.1"/>
</dbReference>
<evidence type="ECO:0000256" key="2">
    <source>
        <dbReference type="ARBA" id="ARBA00023125"/>
    </source>
</evidence>
<dbReference type="InterPro" id="IPR000843">
    <property type="entry name" value="HTH_LacI"/>
</dbReference>
<reference evidence="5 6" key="1">
    <citation type="submission" date="2018-04" db="EMBL/GenBank/DDBJ databases">
        <title>Brenneria corticis sp.nov.</title>
        <authorList>
            <person name="Li Y."/>
        </authorList>
    </citation>
    <scope>NUCLEOTIDE SEQUENCE [LARGE SCALE GENOMIC DNA]</scope>
    <source>
        <strain evidence="5 6">LMG 27715</strain>
    </source>
</reference>
<dbReference type="InterPro" id="IPR010982">
    <property type="entry name" value="Lambda_DNA-bd_dom_sf"/>
</dbReference>
<dbReference type="CDD" id="cd01392">
    <property type="entry name" value="HTH_LacI"/>
    <property type="match status" value="1"/>
</dbReference>
<dbReference type="Pfam" id="PF13377">
    <property type="entry name" value="Peripla_BP_3"/>
    <property type="match status" value="1"/>
</dbReference>
<keyword evidence="3" id="KW-0804">Transcription</keyword>
<dbReference type="Proteomes" id="UP000245138">
    <property type="component" value="Unassembled WGS sequence"/>
</dbReference>
<dbReference type="Gene3D" id="1.10.260.40">
    <property type="entry name" value="lambda repressor-like DNA-binding domains"/>
    <property type="match status" value="1"/>
</dbReference>
<dbReference type="Pfam" id="PF00356">
    <property type="entry name" value="LacI"/>
    <property type="match status" value="1"/>
</dbReference>
<dbReference type="SMART" id="SM00354">
    <property type="entry name" value="HTH_LACI"/>
    <property type="match status" value="1"/>
</dbReference>
<dbReference type="GO" id="GO:0000976">
    <property type="term" value="F:transcription cis-regulatory region binding"/>
    <property type="evidence" value="ECO:0007669"/>
    <property type="project" value="TreeGrafter"/>
</dbReference>
<dbReference type="PANTHER" id="PTHR30146">
    <property type="entry name" value="LACI-RELATED TRANSCRIPTIONAL REPRESSOR"/>
    <property type="match status" value="1"/>
</dbReference>
<gene>
    <name evidence="5" type="ORF">B4923_01125</name>
</gene>
<proteinExistence type="predicted"/>
<dbReference type="InterPro" id="IPR028082">
    <property type="entry name" value="Peripla_BP_I"/>
</dbReference>
<dbReference type="PANTHER" id="PTHR30146:SF109">
    <property type="entry name" value="HTH-TYPE TRANSCRIPTIONAL REGULATOR GALS"/>
    <property type="match status" value="1"/>
</dbReference>
<dbReference type="CDD" id="cd06267">
    <property type="entry name" value="PBP1_LacI_sugar_binding-like"/>
    <property type="match status" value="1"/>
</dbReference>